<feature type="domain" description="Nicotinate phosphoribosyltransferase N-terminal" evidence="10">
    <location>
        <begin position="8"/>
        <end position="132"/>
    </location>
</feature>
<evidence type="ECO:0000256" key="4">
    <source>
        <dbReference type="ARBA" id="ARBA00022553"/>
    </source>
</evidence>
<dbReference type="SUPFAM" id="SSF54675">
    <property type="entry name" value="Nicotinate/Quinolinate PRTase N-terminal domain-like"/>
    <property type="match status" value="1"/>
</dbReference>
<dbReference type="NCBIfam" id="NF006698">
    <property type="entry name" value="PRK09243.1-5"/>
    <property type="match status" value="1"/>
</dbReference>
<comment type="pathway">
    <text evidence="1 9">Cofactor biosynthesis; NAD(+) biosynthesis; nicotinate D-ribonucleotide from nicotinate: step 1/1.</text>
</comment>
<dbReference type="InterPro" id="IPR036068">
    <property type="entry name" value="Nicotinate_pribotase-like_C"/>
</dbReference>
<evidence type="ECO:0000313" key="13">
    <source>
        <dbReference type="Proteomes" id="UP000254236"/>
    </source>
</evidence>
<dbReference type="InterPro" id="IPR040727">
    <property type="entry name" value="NAPRTase_N"/>
</dbReference>
<keyword evidence="7 9" id="KW-0808">Transferase</keyword>
<dbReference type="GO" id="GO:0004516">
    <property type="term" value="F:nicotinate phosphoribosyltransferase activity"/>
    <property type="evidence" value="ECO:0007669"/>
    <property type="project" value="UniProtKB-UniRule"/>
</dbReference>
<dbReference type="InterPro" id="IPR006405">
    <property type="entry name" value="Nic_PRibTrfase_pncB"/>
</dbReference>
<keyword evidence="5 9" id="KW-0436">Ligase</keyword>
<dbReference type="InterPro" id="IPR007229">
    <property type="entry name" value="Nic_PRibTrfase-Fam"/>
</dbReference>
<organism evidence="12 14">
    <name type="scientific">Brachybacterium saurashtrense</name>
    <dbReference type="NCBI Taxonomy" id="556288"/>
    <lineage>
        <taxon>Bacteria</taxon>
        <taxon>Bacillati</taxon>
        <taxon>Actinomycetota</taxon>
        <taxon>Actinomycetes</taxon>
        <taxon>Micrococcales</taxon>
        <taxon>Dermabacteraceae</taxon>
        <taxon>Brachybacterium</taxon>
    </lineage>
</organism>
<reference evidence="12 14" key="2">
    <citation type="submission" date="2018-08" db="EMBL/GenBank/DDBJ databases">
        <title>Brachybacterium saurashtrense DSM 23186.</title>
        <authorList>
            <person name="Li Y."/>
        </authorList>
    </citation>
    <scope>NUCLEOTIDE SEQUENCE [LARGE SCALE GENOMIC DNA]</scope>
    <source>
        <strain evidence="12 14">DSM 23186</strain>
    </source>
</reference>
<dbReference type="SUPFAM" id="SSF51690">
    <property type="entry name" value="Nicotinate/Quinolinate PRTase C-terminal domain-like"/>
    <property type="match status" value="1"/>
</dbReference>
<comment type="function">
    <text evidence="9">Catalyzes the first step in the biosynthesis of NAD from nicotinic acid, the ATP-dependent synthesis of beta-nicotinate D-ribonucleotide from nicotinate and 5-phospho-D-ribose 1-phosphate.</text>
</comment>
<dbReference type="EMBL" id="QSWH01000010">
    <property type="protein sequence ID" value="RRR21156.1"/>
    <property type="molecule type" value="Genomic_DNA"/>
</dbReference>
<evidence type="ECO:0000256" key="9">
    <source>
        <dbReference type="RuleBase" id="RU365100"/>
    </source>
</evidence>
<evidence type="ECO:0000256" key="3">
    <source>
        <dbReference type="ARBA" id="ARBA00013236"/>
    </source>
</evidence>
<comment type="PTM">
    <text evidence="9">Transiently phosphorylated on a His residue during the reaction cycle. Phosphorylation strongly increases the affinity for substrates and increases the rate of nicotinate D-ribonucleotide production. Dephosphorylation regenerates the low-affinity form of the enzyme, leading to product release.</text>
</comment>
<dbReference type="EC" id="6.3.4.21" evidence="3 9"/>
<evidence type="ECO:0000256" key="1">
    <source>
        <dbReference type="ARBA" id="ARBA00004952"/>
    </source>
</evidence>
<evidence type="ECO:0000256" key="5">
    <source>
        <dbReference type="ARBA" id="ARBA00022598"/>
    </source>
</evidence>
<keyword evidence="13" id="KW-1185">Reference proteome</keyword>
<protein>
    <recommendedName>
        <fullName evidence="3 9">Nicotinate phosphoribosyltransferase</fullName>
        <ecNumber evidence="3 9">6.3.4.21</ecNumber>
    </recommendedName>
</protein>
<gene>
    <name evidence="11" type="ORF">DWV08_07485</name>
    <name evidence="12" type="ORF">DXU92_15860</name>
</gene>
<sequence>MDIVTSALLTDLYELTMLEAARAAGTASRRCVFEVFTRSLPEGRRYGALAGTGRVLDAIADFRFDDADLRYLRRTGALGEETLEHLASYRFTGDVHGYAEGELYFPGSPVLRIEGTFENAVLLETVVLSILNHDSGVASAGSRMVTAARGRPLIEMGGRRVHEDAAIAAARAAYLVGFASTSNLAAGAHYRVPVAGTSAHAFTLLFDGEEDAFRAQLATQGAGTTVLVDTYDVDSAVRTAVEIAGPALGAVRLDSGDLAAQAHEVRALLDSLGATSTRVTATGDLDEHRLEELKGAPLDGYGIGTRLVTGGGHPAPGFVYKLVEREGADGQMHPVGKRSTDKATLGAGKAAYRMVVGDRARAELVLPGEAEVAEFERELTAELISGTSNPDWARTRLRPLQVPLIEGGEDVAPRRAPARLEAARERHAASLAELGLSPDEGPDGEIAIPTVTDGAEAARVLG</sequence>
<dbReference type="Proteomes" id="UP000254236">
    <property type="component" value="Chromosome"/>
</dbReference>
<dbReference type="EMBL" id="CP031356">
    <property type="protein sequence ID" value="AXK45472.1"/>
    <property type="molecule type" value="Genomic_DNA"/>
</dbReference>
<comment type="similarity">
    <text evidence="2 9">Belongs to the NAPRTase family.</text>
</comment>
<evidence type="ECO:0000313" key="11">
    <source>
        <dbReference type="EMBL" id="AXK45472.1"/>
    </source>
</evidence>
<evidence type="ECO:0000256" key="8">
    <source>
        <dbReference type="ARBA" id="ARBA00048668"/>
    </source>
</evidence>
<keyword evidence="6 9" id="KW-0662">Pyridine nucleotide biosynthesis</keyword>
<dbReference type="PANTHER" id="PTHR11098">
    <property type="entry name" value="NICOTINATE PHOSPHORIBOSYLTRANSFERASE"/>
    <property type="match status" value="1"/>
</dbReference>
<dbReference type="AlphaFoldDB" id="A0A345YNH0"/>
<dbReference type="GO" id="GO:0005829">
    <property type="term" value="C:cytosol"/>
    <property type="evidence" value="ECO:0007669"/>
    <property type="project" value="TreeGrafter"/>
</dbReference>
<dbReference type="PANTHER" id="PTHR11098:SF8">
    <property type="entry name" value="NICOTINATE PHOSPHORIBOSYLTRANSFERASE PNCB1"/>
    <property type="match status" value="1"/>
</dbReference>
<dbReference type="NCBIfam" id="NF009131">
    <property type="entry name" value="PRK12484.1"/>
    <property type="match status" value="1"/>
</dbReference>
<proteinExistence type="inferred from homology"/>
<evidence type="ECO:0000256" key="7">
    <source>
        <dbReference type="ARBA" id="ARBA00022679"/>
    </source>
</evidence>
<comment type="catalytic activity">
    <reaction evidence="8 9">
        <text>5-phospho-alpha-D-ribose 1-diphosphate + nicotinate + ATP + H2O = nicotinate beta-D-ribonucleotide + ADP + phosphate + diphosphate</text>
        <dbReference type="Rhea" id="RHEA:36163"/>
        <dbReference type="ChEBI" id="CHEBI:15377"/>
        <dbReference type="ChEBI" id="CHEBI:30616"/>
        <dbReference type="ChEBI" id="CHEBI:32544"/>
        <dbReference type="ChEBI" id="CHEBI:33019"/>
        <dbReference type="ChEBI" id="CHEBI:43474"/>
        <dbReference type="ChEBI" id="CHEBI:57502"/>
        <dbReference type="ChEBI" id="CHEBI:58017"/>
        <dbReference type="ChEBI" id="CHEBI:456216"/>
        <dbReference type="EC" id="6.3.4.21"/>
    </reaction>
</comment>
<evidence type="ECO:0000256" key="6">
    <source>
        <dbReference type="ARBA" id="ARBA00022642"/>
    </source>
</evidence>
<keyword evidence="4" id="KW-0597">Phosphoprotein</keyword>
<evidence type="ECO:0000313" key="12">
    <source>
        <dbReference type="EMBL" id="RRR21156.1"/>
    </source>
</evidence>
<dbReference type="GO" id="GO:0034355">
    <property type="term" value="P:NAD+ biosynthetic process via the salvage pathway"/>
    <property type="evidence" value="ECO:0007669"/>
    <property type="project" value="TreeGrafter"/>
</dbReference>
<dbReference type="KEGG" id="bsau:DWV08_07485"/>
<evidence type="ECO:0000256" key="2">
    <source>
        <dbReference type="ARBA" id="ARBA00010897"/>
    </source>
</evidence>
<dbReference type="OrthoDB" id="9770610at2"/>
<dbReference type="Gene3D" id="3.20.20.70">
    <property type="entry name" value="Aldolase class I"/>
    <property type="match status" value="1"/>
</dbReference>
<dbReference type="NCBIfam" id="TIGR01513">
    <property type="entry name" value="NAPRTase_put"/>
    <property type="match status" value="1"/>
</dbReference>
<evidence type="ECO:0000313" key="14">
    <source>
        <dbReference type="Proteomes" id="UP000282185"/>
    </source>
</evidence>
<dbReference type="Proteomes" id="UP000282185">
    <property type="component" value="Unassembled WGS sequence"/>
</dbReference>
<name>A0A345YNH0_9MICO</name>
<dbReference type="InterPro" id="IPR013785">
    <property type="entry name" value="Aldolase_TIM"/>
</dbReference>
<accession>A0A345YNH0</accession>
<keyword evidence="12" id="KW-0328">Glycosyltransferase</keyword>
<dbReference type="GO" id="GO:0016757">
    <property type="term" value="F:glycosyltransferase activity"/>
    <property type="evidence" value="ECO:0007669"/>
    <property type="project" value="UniProtKB-KW"/>
</dbReference>
<evidence type="ECO:0000259" key="10">
    <source>
        <dbReference type="Pfam" id="PF17767"/>
    </source>
</evidence>
<dbReference type="Pfam" id="PF17767">
    <property type="entry name" value="NAPRTase_N"/>
    <property type="match status" value="1"/>
</dbReference>
<dbReference type="Gene3D" id="3.20.140.10">
    <property type="entry name" value="nicotinate phosphoribosyltransferase"/>
    <property type="match status" value="1"/>
</dbReference>
<reference evidence="11 13" key="1">
    <citation type="submission" date="2018-07" db="EMBL/GenBank/DDBJ databases">
        <title>Brachybacterium saurashtrense DSM 23186 genome sequence.</title>
        <authorList>
            <person name="Guo L."/>
        </authorList>
    </citation>
    <scope>NUCLEOTIDE SEQUENCE [LARGE SCALE GENOMIC DNA]</scope>
    <source>
        <strain evidence="11 13">DSM 23186</strain>
    </source>
</reference>